<protein>
    <submittedName>
        <fullName evidence="11">Two-component system sensor histidine kinase YesM</fullName>
    </submittedName>
</protein>
<evidence type="ECO:0000256" key="1">
    <source>
        <dbReference type="ARBA" id="ARBA00004651"/>
    </source>
</evidence>
<accession>A0A561CQ93</accession>
<keyword evidence="3" id="KW-0597">Phosphoprotein</keyword>
<reference evidence="11 12" key="1">
    <citation type="submission" date="2019-06" db="EMBL/GenBank/DDBJ databases">
        <title>Sorghum-associated microbial communities from plants grown in Nebraska, USA.</title>
        <authorList>
            <person name="Schachtman D."/>
        </authorList>
    </citation>
    <scope>NUCLEOTIDE SEQUENCE [LARGE SCALE GENOMIC DNA]</scope>
    <source>
        <strain evidence="11 12">2482</strain>
    </source>
</reference>
<comment type="subcellular location">
    <subcellularLocation>
        <location evidence="1">Cell membrane</location>
        <topology evidence="1">Multi-pass membrane protein</topology>
    </subcellularLocation>
</comment>
<dbReference type="EMBL" id="VIVN01000015">
    <property type="protein sequence ID" value="TWD93403.1"/>
    <property type="molecule type" value="Genomic_DNA"/>
</dbReference>
<keyword evidence="6 11" id="KW-0418">Kinase</keyword>
<evidence type="ECO:0000256" key="3">
    <source>
        <dbReference type="ARBA" id="ARBA00022553"/>
    </source>
</evidence>
<evidence type="ECO:0000256" key="2">
    <source>
        <dbReference type="ARBA" id="ARBA00022475"/>
    </source>
</evidence>
<feature type="transmembrane region" description="Helical" evidence="9">
    <location>
        <begin position="12"/>
        <end position="35"/>
    </location>
</feature>
<evidence type="ECO:0000256" key="7">
    <source>
        <dbReference type="ARBA" id="ARBA00022989"/>
    </source>
</evidence>
<dbReference type="CDD" id="cd12912">
    <property type="entry name" value="PDC2_MCP_like"/>
    <property type="match status" value="1"/>
</dbReference>
<evidence type="ECO:0000256" key="8">
    <source>
        <dbReference type="ARBA" id="ARBA00023136"/>
    </source>
</evidence>
<dbReference type="InterPro" id="IPR050640">
    <property type="entry name" value="Bact_2-comp_sensor_kinase"/>
</dbReference>
<dbReference type="InterPro" id="IPR003660">
    <property type="entry name" value="HAMP_dom"/>
</dbReference>
<dbReference type="GO" id="GO:0000155">
    <property type="term" value="F:phosphorelay sensor kinase activity"/>
    <property type="evidence" value="ECO:0007669"/>
    <property type="project" value="InterPro"/>
</dbReference>
<dbReference type="SUPFAM" id="SSF103190">
    <property type="entry name" value="Sensory domain-like"/>
    <property type="match status" value="1"/>
</dbReference>
<dbReference type="Pfam" id="PF02518">
    <property type="entry name" value="HATPase_c"/>
    <property type="match status" value="1"/>
</dbReference>
<name>A0A561CQ93_9BACI</name>
<evidence type="ECO:0000259" key="10">
    <source>
        <dbReference type="PROSITE" id="PS50885"/>
    </source>
</evidence>
<evidence type="ECO:0000313" key="11">
    <source>
        <dbReference type="EMBL" id="TWD93403.1"/>
    </source>
</evidence>
<feature type="transmembrane region" description="Helical" evidence="9">
    <location>
        <begin position="305"/>
        <end position="325"/>
    </location>
</feature>
<dbReference type="RefSeq" id="WP_144567566.1">
    <property type="nucleotide sequence ID" value="NZ_VIVN01000015.1"/>
</dbReference>
<comment type="caution">
    <text evidence="11">The sequence shown here is derived from an EMBL/GenBank/DDBJ whole genome shotgun (WGS) entry which is preliminary data.</text>
</comment>
<dbReference type="GO" id="GO:0005886">
    <property type="term" value="C:plasma membrane"/>
    <property type="evidence" value="ECO:0007669"/>
    <property type="project" value="UniProtKB-SubCell"/>
</dbReference>
<organism evidence="11 12">
    <name type="scientific">Neobacillus bataviensis</name>
    <dbReference type="NCBI Taxonomy" id="220685"/>
    <lineage>
        <taxon>Bacteria</taxon>
        <taxon>Bacillati</taxon>
        <taxon>Bacillota</taxon>
        <taxon>Bacilli</taxon>
        <taxon>Bacillales</taxon>
        <taxon>Bacillaceae</taxon>
        <taxon>Neobacillus</taxon>
    </lineage>
</organism>
<dbReference type="InterPro" id="IPR010559">
    <property type="entry name" value="Sig_transdc_His_kin_internal"/>
</dbReference>
<dbReference type="InterPro" id="IPR029151">
    <property type="entry name" value="Sensor-like_sf"/>
</dbReference>
<dbReference type="Pfam" id="PF06580">
    <property type="entry name" value="His_kinase"/>
    <property type="match status" value="1"/>
</dbReference>
<keyword evidence="4" id="KW-0808">Transferase</keyword>
<dbReference type="InterPro" id="IPR036890">
    <property type="entry name" value="HATPase_C_sf"/>
</dbReference>
<dbReference type="InterPro" id="IPR003594">
    <property type="entry name" value="HATPase_dom"/>
</dbReference>
<keyword evidence="12" id="KW-1185">Reference proteome</keyword>
<dbReference type="Proteomes" id="UP000319671">
    <property type="component" value="Unassembled WGS sequence"/>
</dbReference>
<dbReference type="CDD" id="cd06225">
    <property type="entry name" value="HAMP"/>
    <property type="match status" value="1"/>
</dbReference>
<keyword evidence="5 9" id="KW-0812">Transmembrane</keyword>
<dbReference type="PROSITE" id="PS50885">
    <property type="entry name" value="HAMP"/>
    <property type="match status" value="1"/>
</dbReference>
<dbReference type="SUPFAM" id="SSF55874">
    <property type="entry name" value="ATPase domain of HSP90 chaperone/DNA topoisomerase II/histidine kinase"/>
    <property type="match status" value="1"/>
</dbReference>
<keyword evidence="7 9" id="KW-1133">Transmembrane helix</keyword>
<dbReference type="SMART" id="SM00304">
    <property type="entry name" value="HAMP"/>
    <property type="match status" value="1"/>
</dbReference>
<dbReference type="InterPro" id="IPR033479">
    <property type="entry name" value="dCache_1"/>
</dbReference>
<evidence type="ECO:0000256" key="4">
    <source>
        <dbReference type="ARBA" id="ARBA00022679"/>
    </source>
</evidence>
<dbReference type="PANTHER" id="PTHR34220:SF7">
    <property type="entry name" value="SENSOR HISTIDINE KINASE YPDA"/>
    <property type="match status" value="1"/>
</dbReference>
<dbReference type="SUPFAM" id="SSF158472">
    <property type="entry name" value="HAMP domain-like"/>
    <property type="match status" value="1"/>
</dbReference>
<proteinExistence type="predicted"/>
<evidence type="ECO:0000256" key="6">
    <source>
        <dbReference type="ARBA" id="ARBA00022777"/>
    </source>
</evidence>
<evidence type="ECO:0000256" key="5">
    <source>
        <dbReference type="ARBA" id="ARBA00022692"/>
    </source>
</evidence>
<sequence length="597" mass="67743">MIKKHLIKKFSTKVILAICIGILIPTSFISVFYFISSSNIVKENVRESSLQTAVQAAESLSFTFSVGSDMSDLLYSNKQLQNIVKMDEDPQLTRMDKEKNNDELKAFLNSQIFSSSFVRILYILKDEGTSWGSGTFSPVKLGRYHLDDFDWIQESKKKDGELVWRGLQYDLFSGAGENTELVLPVTRVMKDFNTMRNIAYIQVNLDGKTILNKIEQLKLGKTGHFFVVNDKGQIMIDSNMDKINKTVDNPDLYKNIRNKNTDEFEFKNNDELYYGVKQPLTNGWSLVGIVPIEEITGELTRLQQITIFTSILFTLFAMVFGFFAANKVTKPITALTEQMRQVGKGNFKVRSEFYSNDEIGLMSAQFNQMTKQVDQLMEQVIEEQSLKTEAELRAIKHRINPHFLFNTLSTIRWLVQFKQTDKANKALSALSRLLEASMGKNGTFITLHQELEIIERFLVILQIRYDQTFDLQLIIETGTERFVIPRMLIQPIVENAVFHGLVPTGKSGTISIKASTLNNGVKIEVHDNGIGMQKDRLDQIRPKGETKNSFLGIGLNHVYDSVRLYFSPASTVTIKSGDHGTLVTLELFPKDGGGQHV</sequence>
<dbReference type="Pfam" id="PF02743">
    <property type="entry name" value="dCache_1"/>
    <property type="match status" value="1"/>
</dbReference>
<evidence type="ECO:0000256" key="9">
    <source>
        <dbReference type="SAM" id="Phobius"/>
    </source>
</evidence>
<dbReference type="Gene3D" id="3.30.565.10">
    <property type="entry name" value="Histidine kinase-like ATPase, C-terminal domain"/>
    <property type="match status" value="1"/>
</dbReference>
<dbReference type="Gene3D" id="3.30.450.20">
    <property type="entry name" value="PAS domain"/>
    <property type="match status" value="2"/>
</dbReference>
<gene>
    <name evidence="11" type="ORF">FB550_11540</name>
</gene>
<keyword evidence="8 9" id="KW-0472">Membrane</keyword>
<dbReference type="PANTHER" id="PTHR34220">
    <property type="entry name" value="SENSOR HISTIDINE KINASE YPDA"/>
    <property type="match status" value="1"/>
</dbReference>
<dbReference type="Pfam" id="PF00672">
    <property type="entry name" value="HAMP"/>
    <property type="match status" value="1"/>
</dbReference>
<dbReference type="AlphaFoldDB" id="A0A561CQ93"/>
<feature type="domain" description="HAMP" evidence="10">
    <location>
        <begin position="326"/>
        <end position="378"/>
    </location>
</feature>
<dbReference type="Gene3D" id="6.10.340.10">
    <property type="match status" value="1"/>
</dbReference>
<evidence type="ECO:0000313" key="12">
    <source>
        <dbReference type="Proteomes" id="UP000319671"/>
    </source>
</evidence>
<keyword evidence="2" id="KW-1003">Cell membrane</keyword>